<dbReference type="EMBL" id="QPJT01000012">
    <property type="protein sequence ID" value="RCX16060.1"/>
    <property type="molecule type" value="Genomic_DNA"/>
</dbReference>
<dbReference type="InterPro" id="IPR055170">
    <property type="entry name" value="GFO_IDH_MocA-like_dom"/>
</dbReference>
<feature type="domain" description="Gfo/Idh/MocA-like oxidoreductase N-terminal" evidence="1">
    <location>
        <begin position="6"/>
        <end position="124"/>
    </location>
</feature>
<gene>
    <name evidence="3" type="ORF">DFR58_11241</name>
</gene>
<dbReference type="Gene3D" id="3.30.360.10">
    <property type="entry name" value="Dihydrodipicolinate Reductase, domain 2"/>
    <property type="match status" value="1"/>
</dbReference>
<organism evidence="3 4">
    <name type="scientific">Anaerobacterium chartisolvens</name>
    <dbReference type="NCBI Taxonomy" id="1297424"/>
    <lineage>
        <taxon>Bacteria</taxon>
        <taxon>Bacillati</taxon>
        <taxon>Bacillota</taxon>
        <taxon>Clostridia</taxon>
        <taxon>Eubacteriales</taxon>
        <taxon>Oscillospiraceae</taxon>
        <taxon>Anaerobacterium</taxon>
    </lineage>
</organism>
<dbReference type="SUPFAM" id="SSF51735">
    <property type="entry name" value="NAD(P)-binding Rossmann-fold domains"/>
    <property type="match status" value="1"/>
</dbReference>
<dbReference type="Pfam" id="PF22725">
    <property type="entry name" value="GFO_IDH_MocA_C3"/>
    <property type="match status" value="1"/>
</dbReference>
<evidence type="ECO:0000259" key="1">
    <source>
        <dbReference type="Pfam" id="PF01408"/>
    </source>
</evidence>
<reference evidence="3 4" key="1">
    <citation type="submission" date="2018-07" db="EMBL/GenBank/DDBJ databases">
        <title>Genomic Encyclopedia of Type Strains, Phase IV (KMG-IV): sequencing the most valuable type-strain genomes for metagenomic binning, comparative biology and taxonomic classification.</title>
        <authorList>
            <person name="Goeker M."/>
        </authorList>
    </citation>
    <scope>NUCLEOTIDE SEQUENCE [LARGE SCALE GENOMIC DNA]</scope>
    <source>
        <strain evidence="3 4">DSM 27016</strain>
    </source>
</reference>
<evidence type="ECO:0000313" key="3">
    <source>
        <dbReference type="EMBL" id="RCX16060.1"/>
    </source>
</evidence>
<evidence type="ECO:0000259" key="2">
    <source>
        <dbReference type="Pfam" id="PF22725"/>
    </source>
</evidence>
<evidence type="ECO:0000313" key="4">
    <source>
        <dbReference type="Proteomes" id="UP000253034"/>
    </source>
</evidence>
<dbReference type="Pfam" id="PF01408">
    <property type="entry name" value="GFO_IDH_MocA"/>
    <property type="match status" value="1"/>
</dbReference>
<feature type="domain" description="GFO/IDH/MocA-like oxidoreductase" evidence="2">
    <location>
        <begin position="135"/>
        <end position="273"/>
    </location>
</feature>
<dbReference type="InterPro" id="IPR036291">
    <property type="entry name" value="NAD(P)-bd_dom_sf"/>
</dbReference>
<dbReference type="OrthoDB" id="9815825at2"/>
<dbReference type="Gene3D" id="3.40.50.720">
    <property type="entry name" value="NAD(P)-binding Rossmann-like Domain"/>
    <property type="match status" value="1"/>
</dbReference>
<dbReference type="InterPro" id="IPR000683">
    <property type="entry name" value="Gfo/Idh/MocA-like_OxRdtase_N"/>
</dbReference>
<accession>A0A369B382</accession>
<dbReference type="InterPro" id="IPR052515">
    <property type="entry name" value="Gfo/Idh/MocA_Oxidoreductase"/>
</dbReference>
<dbReference type="RefSeq" id="WP_114297987.1">
    <property type="nucleotide sequence ID" value="NZ_QPJT01000012.1"/>
</dbReference>
<comment type="caution">
    <text evidence="3">The sequence shown here is derived from an EMBL/GenBank/DDBJ whole genome shotgun (WGS) entry which is preliminary data.</text>
</comment>
<dbReference type="SUPFAM" id="SSF55347">
    <property type="entry name" value="Glyceraldehyde-3-phosphate dehydrogenase-like, C-terminal domain"/>
    <property type="match status" value="1"/>
</dbReference>
<name>A0A369B382_9FIRM</name>
<keyword evidence="4" id="KW-1185">Reference proteome</keyword>
<dbReference type="PANTHER" id="PTHR43249">
    <property type="entry name" value="UDP-N-ACETYL-2-AMINO-2-DEOXY-D-GLUCURONATE OXIDASE"/>
    <property type="match status" value="1"/>
</dbReference>
<dbReference type="GO" id="GO:0000166">
    <property type="term" value="F:nucleotide binding"/>
    <property type="evidence" value="ECO:0007669"/>
    <property type="project" value="InterPro"/>
</dbReference>
<protein>
    <submittedName>
        <fullName evidence="3">Putative dehydrogenase</fullName>
    </submittedName>
</protein>
<dbReference type="PANTHER" id="PTHR43249:SF1">
    <property type="entry name" value="D-GLUCOSIDE 3-DEHYDROGENASE"/>
    <property type="match status" value="1"/>
</dbReference>
<dbReference type="AlphaFoldDB" id="A0A369B382"/>
<dbReference type="Proteomes" id="UP000253034">
    <property type="component" value="Unassembled WGS sequence"/>
</dbReference>
<proteinExistence type="predicted"/>
<sequence length="367" mass="41142">MQNKLKYACIGAGGIADKKHLNEYSKLNAVEITAICDCDIEAAKRLAEKYKIPHVYTDYKAMLAEQRLDLVSICTPNFLHAEICIDALEAGVNVHCEKPLALNAEEVLNIIEEKNKSGKKLMVALNNRFTNEAAHIYELIEKDFFGEIYHAKCGWKRNSGIPGIGRWFTDKKLSGGGPLIDLGVHFLDLALYFMQFPRAVSVYAATYSAFGRDADRIRVGYKSIKDGVFNVEDTAVGFIRLENDATIDFDFSWASNIEKEQKYVELLGTKGGLSFVNGEIKLYSQIGNACYTLTPDTKTIPLAQNECRHFVECIISNKEPSASVEQAYELMKIIDSAYDSASKKKEVRLTSKMQFGKYGQRILAQSY</sequence>